<accession>A0A554RX72</accession>
<dbReference type="AlphaFoldDB" id="A0A554RX72"/>
<dbReference type="PROSITE" id="PS51318">
    <property type="entry name" value="TAT"/>
    <property type="match status" value="1"/>
</dbReference>
<dbReference type="Proteomes" id="UP000316988">
    <property type="component" value="Unassembled WGS sequence"/>
</dbReference>
<evidence type="ECO:0000313" key="2">
    <source>
        <dbReference type="EMBL" id="TSD58680.1"/>
    </source>
</evidence>
<keyword evidence="3" id="KW-1185">Reference proteome</keyword>
<evidence type="ECO:0000256" key="1">
    <source>
        <dbReference type="SAM" id="SignalP"/>
    </source>
</evidence>
<proteinExistence type="predicted"/>
<evidence type="ECO:0000313" key="3">
    <source>
        <dbReference type="Proteomes" id="UP000316988"/>
    </source>
</evidence>
<protein>
    <recommendedName>
        <fullName evidence="4">Carboxypeptidase regulatory-like domain-containing protein</fullName>
    </recommendedName>
</protein>
<gene>
    <name evidence="2" type="ORF">FNM00_13555</name>
</gene>
<dbReference type="RefSeq" id="WP_143914085.1">
    <property type="nucleotide sequence ID" value="NZ_VLNT01000012.1"/>
</dbReference>
<name>A0A554RX72_9ACTN</name>
<reference evidence="2 3" key="1">
    <citation type="submission" date="2019-07" db="EMBL/GenBank/DDBJ databases">
        <authorList>
            <person name="Zhao L.H."/>
        </authorList>
    </citation>
    <scope>NUCLEOTIDE SEQUENCE [LARGE SCALE GENOMIC DNA]</scope>
    <source>
        <strain evidence="2 3">Co35</strain>
    </source>
</reference>
<comment type="caution">
    <text evidence="2">The sequence shown here is derived from an EMBL/GenBank/DDBJ whole genome shotgun (WGS) entry which is preliminary data.</text>
</comment>
<feature type="chain" id="PRO_5022090656" description="Carboxypeptidase regulatory-like domain-containing protein" evidence="1">
    <location>
        <begin position="36"/>
        <end position="219"/>
    </location>
</feature>
<sequence>MFSRFTSRPRRALAAGLTAVAASAALVFASAPAQAQEELILVQYDVNGSTHIAGTNSDITLGPTTIDTAVDEFGNFTGTMVLPGTRTEFKLAGFIPVTADVNFEPVGDTTGSIKVANVRFRTLETESQYYVRLSNIKAVGLPLFTGSNCRTSSPVVVPANTPEGEYFNIARGGNLTGEYSIGNFQNCGLIGGQTLLINALIPGGGNTIDLQLTNGRPLN</sequence>
<dbReference type="EMBL" id="VLNT01000012">
    <property type="protein sequence ID" value="TSD58680.1"/>
    <property type="molecule type" value="Genomic_DNA"/>
</dbReference>
<dbReference type="InterPro" id="IPR006311">
    <property type="entry name" value="TAT_signal"/>
</dbReference>
<organism evidence="2 3">
    <name type="scientific">Aeromicrobium piscarium</name>
    <dbReference type="NCBI Taxonomy" id="2590901"/>
    <lineage>
        <taxon>Bacteria</taxon>
        <taxon>Bacillati</taxon>
        <taxon>Actinomycetota</taxon>
        <taxon>Actinomycetes</taxon>
        <taxon>Propionibacteriales</taxon>
        <taxon>Nocardioidaceae</taxon>
        <taxon>Aeromicrobium</taxon>
    </lineage>
</organism>
<evidence type="ECO:0008006" key="4">
    <source>
        <dbReference type="Google" id="ProtNLM"/>
    </source>
</evidence>
<dbReference type="OrthoDB" id="4863392at2"/>
<feature type="signal peptide" evidence="1">
    <location>
        <begin position="1"/>
        <end position="35"/>
    </location>
</feature>
<keyword evidence="1" id="KW-0732">Signal</keyword>